<gene>
    <name evidence="2" type="ORF">ACFFSY_01620</name>
</gene>
<proteinExistence type="predicted"/>
<dbReference type="EMBL" id="JBHMDO010000003">
    <property type="protein sequence ID" value="MFB9324636.1"/>
    <property type="molecule type" value="Genomic_DNA"/>
</dbReference>
<name>A0ABV5KHD0_9BACL</name>
<reference evidence="2 3" key="1">
    <citation type="submission" date="2024-09" db="EMBL/GenBank/DDBJ databases">
        <authorList>
            <person name="Sun Q."/>
            <person name="Mori K."/>
        </authorList>
    </citation>
    <scope>NUCLEOTIDE SEQUENCE [LARGE SCALE GENOMIC DNA]</scope>
    <source>
        <strain evidence="2 3">TISTR 2452</strain>
    </source>
</reference>
<evidence type="ECO:0000313" key="3">
    <source>
        <dbReference type="Proteomes" id="UP001589747"/>
    </source>
</evidence>
<keyword evidence="3" id="KW-1185">Reference proteome</keyword>
<dbReference type="Proteomes" id="UP001589747">
    <property type="component" value="Unassembled WGS sequence"/>
</dbReference>
<dbReference type="RefSeq" id="WP_377488891.1">
    <property type="nucleotide sequence ID" value="NZ_JBHMDO010000003.1"/>
</dbReference>
<sequence length="131" mass="14879">MRVYHVNPVNDPGMGEGGKSDTLTTYRNRHNAGETIKVYRAAHGVKAAEWAMNNYSSIDGYYIPWASWDDFKLGSLDPNYCSKFIWQAFYYGNNKTDYIIGYYTDTKEAYVTPLQVIQSSDLTLAGSFSSR</sequence>
<evidence type="ECO:0000256" key="1">
    <source>
        <dbReference type="SAM" id="MobiDB-lite"/>
    </source>
</evidence>
<feature type="region of interest" description="Disordered" evidence="1">
    <location>
        <begin position="1"/>
        <end position="20"/>
    </location>
</feature>
<protein>
    <recommendedName>
        <fullName evidence="4">Amidase domain-containing protein</fullName>
    </recommendedName>
</protein>
<organism evidence="2 3">
    <name type="scientific">Paenibacillus aurantiacus</name>
    <dbReference type="NCBI Taxonomy" id="1936118"/>
    <lineage>
        <taxon>Bacteria</taxon>
        <taxon>Bacillati</taxon>
        <taxon>Bacillota</taxon>
        <taxon>Bacilli</taxon>
        <taxon>Bacillales</taxon>
        <taxon>Paenibacillaceae</taxon>
        <taxon>Paenibacillus</taxon>
    </lineage>
</organism>
<accession>A0ABV5KHD0</accession>
<evidence type="ECO:0008006" key="4">
    <source>
        <dbReference type="Google" id="ProtNLM"/>
    </source>
</evidence>
<evidence type="ECO:0000313" key="2">
    <source>
        <dbReference type="EMBL" id="MFB9324636.1"/>
    </source>
</evidence>
<comment type="caution">
    <text evidence="2">The sequence shown here is derived from an EMBL/GenBank/DDBJ whole genome shotgun (WGS) entry which is preliminary data.</text>
</comment>